<reference evidence="2" key="2">
    <citation type="journal article" date="2015" name="Data Brief">
        <title>Shoot transcriptome of the giant reed, Arundo donax.</title>
        <authorList>
            <person name="Barrero R.A."/>
            <person name="Guerrero F.D."/>
            <person name="Moolhuijzen P."/>
            <person name="Goolsby J.A."/>
            <person name="Tidwell J."/>
            <person name="Bellgard S.E."/>
            <person name="Bellgard M.I."/>
        </authorList>
    </citation>
    <scope>NUCLEOTIDE SEQUENCE</scope>
    <source>
        <tissue evidence="2">Shoot tissue taken approximately 20 cm above the soil surface</tissue>
    </source>
</reference>
<protein>
    <submittedName>
        <fullName evidence="2">Uncharacterized protein</fullName>
    </submittedName>
</protein>
<reference evidence="2" key="1">
    <citation type="submission" date="2014-09" db="EMBL/GenBank/DDBJ databases">
        <authorList>
            <person name="Magalhaes I.L.F."/>
            <person name="Oliveira U."/>
            <person name="Santos F.R."/>
            <person name="Vidigal T.H.D.A."/>
            <person name="Brescovit A.D."/>
            <person name="Santos A.J."/>
        </authorList>
    </citation>
    <scope>NUCLEOTIDE SEQUENCE</scope>
    <source>
        <tissue evidence="2">Shoot tissue taken approximately 20 cm above the soil surface</tissue>
    </source>
</reference>
<name>A0A0A9EKU9_ARUDO</name>
<organism evidence="2">
    <name type="scientific">Arundo donax</name>
    <name type="common">Giant reed</name>
    <name type="synonym">Donax arundinaceus</name>
    <dbReference type="NCBI Taxonomy" id="35708"/>
    <lineage>
        <taxon>Eukaryota</taxon>
        <taxon>Viridiplantae</taxon>
        <taxon>Streptophyta</taxon>
        <taxon>Embryophyta</taxon>
        <taxon>Tracheophyta</taxon>
        <taxon>Spermatophyta</taxon>
        <taxon>Magnoliopsida</taxon>
        <taxon>Liliopsida</taxon>
        <taxon>Poales</taxon>
        <taxon>Poaceae</taxon>
        <taxon>PACMAD clade</taxon>
        <taxon>Arundinoideae</taxon>
        <taxon>Arundineae</taxon>
        <taxon>Arundo</taxon>
    </lineage>
</organism>
<evidence type="ECO:0000256" key="1">
    <source>
        <dbReference type="SAM" id="MobiDB-lite"/>
    </source>
</evidence>
<sequence length="59" mass="6869">MICHKVIVWTSPNPSVVGNTTSQFRLHREKLLLAVVGTRRSDPGKRERKRGEVRTEERR</sequence>
<feature type="region of interest" description="Disordered" evidence="1">
    <location>
        <begin position="37"/>
        <end position="59"/>
    </location>
</feature>
<proteinExistence type="predicted"/>
<evidence type="ECO:0000313" key="2">
    <source>
        <dbReference type="EMBL" id="JAD96652.1"/>
    </source>
</evidence>
<dbReference type="EMBL" id="GBRH01201243">
    <property type="protein sequence ID" value="JAD96652.1"/>
    <property type="molecule type" value="Transcribed_RNA"/>
</dbReference>
<dbReference type="AlphaFoldDB" id="A0A0A9EKU9"/>
<feature type="compositionally biased region" description="Basic and acidic residues" evidence="1">
    <location>
        <begin position="39"/>
        <end position="59"/>
    </location>
</feature>
<accession>A0A0A9EKU9</accession>